<gene>
    <name evidence="1" type="ORF">EHQ81_09455</name>
    <name evidence="2" type="ORF">EHQ82_03570</name>
</gene>
<dbReference type="Proteomes" id="UP000297832">
    <property type="component" value="Unassembled WGS sequence"/>
</dbReference>
<evidence type="ECO:0000313" key="1">
    <source>
        <dbReference type="EMBL" id="TGM13976.1"/>
    </source>
</evidence>
<dbReference type="AlphaFoldDB" id="A0A5F2C5U2"/>
<accession>A0A5F2C5U2</accession>
<evidence type="ECO:0000313" key="4">
    <source>
        <dbReference type="Proteomes" id="UP000298057"/>
    </source>
</evidence>
<evidence type="ECO:0000313" key="3">
    <source>
        <dbReference type="Proteomes" id="UP000297832"/>
    </source>
</evidence>
<evidence type="ECO:0000313" key="2">
    <source>
        <dbReference type="EMBL" id="TGM27092.1"/>
    </source>
</evidence>
<organism evidence="1 3">
    <name type="scientific">Leptospira selangorensis</name>
    <dbReference type="NCBI Taxonomy" id="2484982"/>
    <lineage>
        <taxon>Bacteria</taxon>
        <taxon>Pseudomonadati</taxon>
        <taxon>Spirochaetota</taxon>
        <taxon>Spirochaetia</taxon>
        <taxon>Leptospirales</taxon>
        <taxon>Leptospiraceae</taxon>
        <taxon>Leptospira</taxon>
    </lineage>
</organism>
<proteinExistence type="predicted"/>
<reference evidence="2" key="1">
    <citation type="submission" date="2018-10" db="EMBL/GenBank/DDBJ databases">
        <authorList>
            <person name="Vincent A.T."/>
            <person name="Schiettekatte O."/>
            <person name="Bourhy P."/>
            <person name="Veyrier F.J."/>
            <person name="Picardeau M."/>
        </authorList>
    </citation>
    <scope>NUCLEOTIDE SEQUENCE</scope>
    <source>
        <strain evidence="2">201702406</strain>
    </source>
</reference>
<keyword evidence="4" id="KW-1185">Reference proteome</keyword>
<dbReference type="Proteomes" id="UP000298057">
    <property type="component" value="Unassembled WGS sequence"/>
</dbReference>
<name>A0A5F2C5U2_9LEPT</name>
<comment type="caution">
    <text evidence="1">The sequence shown here is derived from an EMBL/GenBank/DDBJ whole genome shotgun (WGS) entry which is preliminary data.</text>
</comment>
<dbReference type="EMBL" id="RQGU01000036">
    <property type="protein sequence ID" value="TGM27092.1"/>
    <property type="molecule type" value="Genomic_DNA"/>
</dbReference>
<dbReference type="EMBL" id="RQGV01000010">
    <property type="protein sequence ID" value="TGM13976.1"/>
    <property type="molecule type" value="Genomic_DNA"/>
</dbReference>
<sequence>MKISPNKGIFNSLDILFPLGDTNTQKEYCILVVADKGEYILSDLYGSSSGTRSYTVRWPLLFTNKKVTIDRPGQYFLGTFVSDQENHGDWNFFNDPKGQKECESKLSSELNIQSLRLESLKPKKFYGPSRANIGDN</sequence>
<reference evidence="1 3" key="2">
    <citation type="journal article" date="2019" name="PLoS Negl. Trop. Dis.">
        <title>Revisiting the worldwide diversity of Leptospira species in the environment.</title>
        <authorList>
            <person name="Vincent A.T."/>
            <person name="Schiettekatte O."/>
            <person name="Bourhy P."/>
            <person name="Veyrier F.J."/>
            <person name="Picardeau M."/>
        </authorList>
    </citation>
    <scope>NUCLEOTIDE SEQUENCE [LARGE SCALE GENOMIC DNA]</scope>
    <source>
        <strain evidence="1 3">201702405</strain>
        <strain evidence="2">201702406</strain>
    </source>
</reference>
<protein>
    <submittedName>
        <fullName evidence="1">Uncharacterized protein</fullName>
    </submittedName>
</protein>
<dbReference type="RefSeq" id="WP_135651651.1">
    <property type="nucleotide sequence ID" value="NZ_RQGU01000036.1"/>
</dbReference>